<comment type="caution">
    <text evidence="7">The sequence shown here is derived from an EMBL/GenBank/DDBJ whole genome shotgun (WGS) entry which is preliminary data.</text>
</comment>
<evidence type="ECO:0000256" key="1">
    <source>
        <dbReference type="ARBA" id="ARBA00004305"/>
    </source>
</evidence>
<dbReference type="AlphaFoldDB" id="A0A226DZM4"/>
<dbReference type="OrthoDB" id="7777654at2759"/>
<evidence type="ECO:0000256" key="3">
    <source>
        <dbReference type="ARBA" id="ARBA00037217"/>
    </source>
</evidence>
<dbReference type="Gene3D" id="3.50.50.60">
    <property type="entry name" value="FAD/NAD(P)-binding domain"/>
    <property type="match status" value="2"/>
</dbReference>
<dbReference type="InterPro" id="IPR002937">
    <property type="entry name" value="Amino_oxidase"/>
</dbReference>
<proteinExistence type="inferred from homology"/>
<evidence type="ECO:0000256" key="2">
    <source>
        <dbReference type="ARBA" id="ARBA00006046"/>
    </source>
</evidence>
<evidence type="ECO:0000256" key="4">
    <source>
        <dbReference type="ARBA" id="ARBA00038825"/>
    </source>
</evidence>
<dbReference type="InterPro" id="IPR036188">
    <property type="entry name" value="FAD/NAD-bd_sf"/>
</dbReference>
<dbReference type="Pfam" id="PF13450">
    <property type="entry name" value="NAD_binding_8"/>
    <property type="match status" value="1"/>
</dbReference>
<name>A0A226DZM4_FOLCA</name>
<organism evidence="7 8">
    <name type="scientific">Folsomia candida</name>
    <name type="common">Springtail</name>
    <dbReference type="NCBI Taxonomy" id="158441"/>
    <lineage>
        <taxon>Eukaryota</taxon>
        <taxon>Metazoa</taxon>
        <taxon>Ecdysozoa</taxon>
        <taxon>Arthropoda</taxon>
        <taxon>Hexapoda</taxon>
        <taxon>Collembola</taxon>
        <taxon>Entomobryomorpha</taxon>
        <taxon>Isotomoidea</taxon>
        <taxon>Isotomidae</taxon>
        <taxon>Proisotominae</taxon>
        <taxon>Folsomia</taxon>
    </lineage>
</organism>
<comment type="similarity">
    <text evidence="2">Belongs to the carotenoid/retinoid oxidoreductase family.</text>
</comment>
<feature type="domain" description="Amine oxidase" evidence="6">
    <location>
        <begin position="285"/>
        <end position="444"/>
    </location>
</feature>
<dbReference type="EMBL" id="LNIX01000008">
    <property type="protein sequence ID" value="OXA50669.1"/>
    <property type="molecule type" value="Genomic_DNA"/>
</dbReference>
<comment type="subunit">
    <text evidence="4">Interacts with COX5B; this interaction may contribute to localize PYROXD2 to the inner face of the inner mitochondrial membrane.</text>
</comment>
<evidence type="ECO:0000313" key="8">
    <source>
        <dbReference type="Proteomes" id="UP000198287"/>
    </source>
</evidence>
<evidence type="ECO:0000259" key="6">
    <source>
        <dbReference type="Pfam" id="PF01593"/>
    </source>
</evidence>
<dbReference type="PANTHER" id="PTHR10668">
    <property type="entry name" value="PHYTOENE DEHYDROGENASE"/>
    <property type="match status" value="1"/>
</dbReference>
<dbReference type="PANTHER" id="PTHR10668:SF103">
    <property type="entry name" value="PYRIDINE NUCLEOTIDE-DISULFIDE OXIDOREDUCTASE DOMAIN-CONTAINING PROTEIN 2"/>
    <property type="match status" value="1"/>
</dbReference>
<reference evidence="7 8" key="1">
    <citation type="submission" date="2015-12" db="EMBL/GenBank/DDBJ databases">
        <title>The genome of Folsomia candida.</title>
        <authorList>
            <person name="Faddeeva A."/>
            <person name="Derks M.F."/>
            <person name="Anvar Y."/>
            <person name="Smit S."/>
            <person name="Van Straalen N."/>
            <person name="Roelofs D."/>
        </authorList>
    </citation>
    <scope>NUCLEOTIDE SEQUENCE [LARGE SCALE GENOMIC DNA]</scope>
    <source>
        <strain evidence="7 8">VU population</strain>
        <tissue evidence="7">Whole body</tissue>
    </source>
</reference>
<dbReference type="OMA" id="GLYHCGS"/>
<dbReference type="Pfam" id="PF01593">
    <property type="entry name" value="Amino_oxidase"/>
    <property type="match status" value="1"/>
</dbReference>
<dbReference type="GO" id="GO:0016491">
    <property type="term" value="F:oxidoreductase activity"/>
    <property type="evidence" value="ECO:0007669"/>
    <property type="project" value="InterPro"/>
</dbReference>
<dbReference type="GO" id="GO:0005759">
    <property type="term" value="C:mitochondrial matrix"/>
    <property type="evidence" value="ECO:0007669"/>
    <property type="project" value="UniProtKB-SubCell"/>
</dbReference>
<comment type="subcellular location">
    <subcellularLocation>
        <location evidence="1">Mitochondrion matrix</location>
    </subcellularLocation>
</comment>
<dbReference type="STRING" id="158441.A0A226DZM4"/>
<evidence type="ECO:0000313" key="7">
    <source>
        <dbReference type="EMBL" id="OXA50669.1"/>
    </source>
</evidence>
<accession>A0A226DZM4</accession>
<gene>
    <name evidence="7" type="ORF">Fcan01_14635</name>
</gene>
<comment type="function">
    <text evidence="3">Probable oxidoreductase that may play a role as regulator of mitochondrial function.</text>
</comment>
<sequence>MWSFFRGQLLSPSLRHIATRRYESTSTITKDAATQLKSAYDVVIIGGGHNGLISAAYLKKAGLSVAVLERRDVLGGAAVTEEIVPGFKFSRASYLLSLLRPFIIEDLKLKEFGLRFHLRKPFSSYTPIRASEWGSFPARSLLLGGQTIKESQAQIEKFSKKDATAYGAYEEVMARFVNAVVHLLDQEPPHFGSEGGIWNKMKSLKPLLQAGRCIDLGDLPRLHQLLTAPASRVLDSWFESEPLKATLATDALIGTMSGPNTPGTGYVLLHHIMGGVDGEPGAWAYPEGGMGAVSQAIAKSGAALGVDIFTGQEVDSIQYKDGSAVGVLLKKDGRVITANRAVFSNATPQVTFRNLTPKKSAVSLFGQDFMGAVDRIDYTSPVTKINVAVSCLPNFIADPNNTTTPDLIRDHHKCTVHLNCESMSILEESYTSCIGSRVPSKKPMIEMVIPSSLDGTLAPKGAHVCLLFTQYTPHTPSDGSWDDVAYKEKYWDAVASVVEEYAPGWKASVVGKEVLTPVDLERTFGLTGGNIFHGAMSMDQLYWLRPFPNPGGNKQFNFRFPATPVEGLYLCGSGSHPGGGVMGLPGYLAAKTLLKSPGKKIKNINK</sequence>
<evidence type="ECO:0000256" key="5">
    <source>
        <dbReference type="ARBA" id="ARBA00040298"/>
    </source>
</evidence>
<protein>
    <recommendedName>
        <fullName evidence="5">Pyridine nucleotide-disulfide oxidoreductase domain-containing protein 2</fullName>
    </recommendedName>
</protein>
<dbReference type="Proteomes" id="UP000198287">
    <property type="component" value="Unassembled WGS sequence"/>
</dbReference>
<dbReference type="SUPFAM" id="SSF51905">
    <property type="entry name" value="FAD/NAD(P)-binding domain"/>
    <property type="match status" value="1"/>
</dbReference>
<keyword evidence="8" id="KW-1185">Reference proteome</keyword>